<comment type="similarity">
    <text evidence="2">Belongs to the peptidase S26 family.</text>
</comment>
<keyword evidence="6" id="KW-1185">Reference proteome</keyword>
<dbReference type="PROSITE" id="PS51257">
    <property type="entry name" value="PROKAR_LIPOPROTEIN"/>
    <property type="match status" value="1"/>
</dbReference>
<protein>
    <recommendedName>
        <fullName evidence="2">Signal peptidase I</fullName>
        <ecNumber evidence="2">3.4.21.89</ecNumber>
    </recommendedName>
</protein>
<dbReference type="InterPro" id="IPR019533">
    <property type="entry name" value="Peptidase_S26"/>
</dbReference>
<accession>A0ABS2DMC0</accession>
<dbReference type="RefSeq" id="WP_204205114.1">
    <property type="nucleotide sequence ID" value="NZ_JAFELM010000043.1"/>
</dbReference>
<keyword evidence="2" id="KW-0645">Protease</keyword>
<proteinExistence type="inferred from homology"/>
<evidence type="ECO:0000259" key="4">
    <source>
        <dbReference type="Pfam" id="PF10502"/>
    </source>
</evidence>
<reference evidence="5 6" key="1">
    <citation type="submission" date="2021-02" db="EMBL/GenBank/DDBJ databases">
        <title>Bacillus sp. RD4P76, an endophyte from a halophyte.</title>
        <authorList>
            <person name="Sun J.-Q."/>
        </authorList>
    </citation>
    <scope>NUCLEOTIDE SEQUENCE [LARGE SCALE GENOMIC DNA]</scope>
    <source>
        <strain evidence="5 6">RD4P76</strain>
    </source>
</reference>
<dbReference type="Gene3D" id="2.10.109.10">
    <property type="entry name" value="Umud Fragment, subunit A"/>
    <property type="match status" value="1"/>
</dbReference>
<keyword evidence="2 5" id="KW-0378">Hydrolase</keyword>
<organism evidence="5 6">
    <name type="scientific">Bacillus suaedaesalsae</name>
    <dbReference type="NCBI Taxonomy" id="2810349"/>
    <lineage>
        <taxon>Bacteria</taxon>
        <taxon>Bacillati</taxon>
        <taxon>Bacillota</taxon>
        <taxon>Bacilli</taxon>
        <taxon>Bacillales</taxon>
        <taxon>Bacillaceae</taxon>
        <taxon>Bacillus</taxon>
    </lineage>
</organism>
<dbReference type="EC" id="3.4.21.89" evidence="2"/>
<evidence type="ECO:0000256" key="1">
    <source>
        <dbReference type="ARBA" id="ARBA00004401"/>
    </source>
</evidence>
<dbReference type="NCBIfam" id="TIGR02227">
    <property type="entry name" value="sigpep_I_bact"/>
    <property type="match status" value="1"/>
</dbReference>
<comment type="caution">
    <text evidence="5">The sequence shown here is derived from an EMBL/GenBank/DDBJ whole genome shotgun (WGS) entry which is preliminary data.</text>
</comment>
<dbReference type="EMBL" id="JAFELM010000043">
    <property type="protein sequence ID" value="MBM6619645.1"/>
    <property type="molecule type" value="Genomic_DNA"/>
</dbReference>
<evidence type="ECO:0000256" key="2">
    <source>
        <dbReference type="RuleBase" id="RU362042"/>
    </source>
</evidence>
<dbReference type="SUPFAM" id="SSF51306">
    <property type="entry name" value="LexA/Signal peptidase"/>
    <property type="match status" value="1"/>
</dbReference>
<dbReference type="InterPro" id="IPR036286">
    <property type="entry name" value="LexA/Signal_pep-like_sf"/>
</dbReference>
<keyword evidence="3" id="KW-0732">Signal</keyword>
<dbReference type="Proteomes" id="UP001518925">
    <property type="component" value="Unassembled WGS sequence"/>
</dbReference>
<evidence type="ECO:0000256" key="3">
    <source>
        <dbReference type="SAM" id="SignalP"/>
    </source>
</evidence>
<feature type="signal peptide" evidence="3">
    <location>
        <begin position="1"/>
        <end position="22"/>
    </location>
</feature>
<feature type="chain" id="PRO_5045953200" description="Signal peptidase I" evidence="3">
    <location>
        <begin position="23"/>
        <end position="209"/>
    </location>
</feature>
<sequence length="209" mass="23673">MSKFSLASFLVLLVIVTGCTNGISKTINDHNTTPEILNVHNITSDMLVIHPMYDAMDRGNHDFYNKDVVVDVKYYEKNEIERGDIIAYKENPNNEEDLIRVIGLPGEKVKIEQGQIFINGMKLDAFYGRAHRLGLNLEELKSMIEEGSYGNLQSKENVENNIKNFENTNEKEVEVAEGQVYVIGDDWLRTPIKGLLPTKTIVGKVLGYH</sequence>
<feature type="domain" description="Peptidase S26" evidence="4">
    <location>
        <begin position="46"/>
        <end position="205"/>
    </location>
</feature>
<comment type="subcellular location">
    <subcellularLocation>
        <location evidence="1">Cell membrane</location>
        <topology evidence="1">Single-pass type II membrane protein</topology>
    </subcellularLocation>
    <subcellularLocation>
        <location evidence="2">Membrane</location>
        <topology evidence="2">Single-pass type II membrane protein</topology>
    </subcellularLocation>
</comment>
<name>A0ABS2DMC0_9BACI</name>
<dbReference type="Pfam" id="PF10502">
    <property type="entry name" value="Peptidase_S26"/>
    <property type="match status" value="1"/>
</dbReference>
<comment type="catalytic activity">
    <reaction evidence="2">
        <text>Cleavage of hydrophobic, N-terminal signal or leader sequences from secreted and periplasmic proteins.</text>
        <dbReference type="EC" id="3.4.21.89"/>
    </reaction>
</comment>
<evidence type="ECO:0000313" key="6">
    <source>
        <dbReference type="Proteomes" id="UP001518925"/>
    </source>
</evidence>
<dbReference type="GO" id="GO:0009003">
    <property type="term" value="F:signal peptidase activity"/>
    <property type="evidence" value="ECO:0007669"/>
    <property type="project" value="UniProtKB-EC"/>
</dbReference>
<evidence type="ECO:0000313" key="5">
    <source>
        <dbReference type="EMBL" id="MBM6619645.1"/>
    </source>
</evidence>
<gene>
    <name evidence="5" type="primary">lepB</name>
    <name evidence="5" type="ORF">JR050_18435</name>
</gene>
<dbReference type="InterPro" id="IPR000223">
    <property type="entry name" value="Pept_S26A_signal_pept_1"/>
</dbReference>